<dbReference type="InterPro" id="IPR036918">
    <property type="entry name" value="Pyrv_Knase_C_sf"/>
</dbReference>
<dbReference type="Gene3D" id="3.40.1380.20">
    <property type="entry name" value="Pyruvate kinase, C-terminal domain"/>
    <property type="match status" value="1"/>
</dbReference>
<evidence type="ECO:0000256" key="11">
    <source>
        <dbReference type="ARBA" id="ARBA00023152"/>
    </source>
</evidence>
<dbReference type="GO" id="GO:0016301">
    <property type="term" value="F:kinase activity"/>
    <property type="evidence" value="ECO:0007669"/>
    <property type="project" value="UniProtKB-KW"/>
</dbReference>
<keyword evidence="8 14" id="KW-0418">Kinase</keyword>
<dbReference type="SUPFAM" id="SSF50800">
    <property type="entry name" value="PK beta-barrel domain-like"/>
    <property type="match status" value="1"/>
</dbReference>
<organism evidence="17 18">
    <name type="scientific">Limimaricola variabilis</name>
    <dbReference type="NCBI Taxonomy" id="1492771"/>
    <lineage>
        <taxon>Bacteria</taxon>
        <taxon>Pseudomonadati</taxon>
        <taxon>Pseudomonadota</taxon>
        <taxon>Alphaproteobacteria</taxon>
        <taxon>Rhodobacterales</taxon>
        <taxon>Paracoccaceae</taxon>
        <taxon>Limimaricola</taxon>
    </lineage>
</organism>
<keyword evidence="18" id="KW-1185">Reference proteome</keyword>
<sequence>MLRNRRAKIIATVGPASAAPFMLRNLFNKGVDTFRLNFSHGDHAGHAVVIRAIRALEDEVGVPIGILQDLQGPKIRLGRVAGGARVLDRHERVTFVLGEATEEITALAMPHGEVFAAIAPGHRIFIDDGRVRLRVVACGSARFEAEVLEGGKVSDRKGVNLPDTVLHLPVLTDKDRADLAFGLEQGVDWVALSFVQRASDLDEIRPLIAGRAGLVSKIEKPSALEEIEAIVERSEAIMIARGDLGVEIPAEDVPGRQKEIIALCRRECRPVIVATQMLESMTASPAPTRAEASDVATAIYDGADAVMLSAESATGQFPAEAVEVMDRIIRRTEGHEAYARGMAAPREATSEAANSIAGSGAALACALGARCLVAYSVSGATAQRVAACRPALPLIVVTRDPRISRRMALVWGARSVLETAELDYDSMVSMACEESARLVEPETGDSFVILAGVPFGQSGSTNNIRVATYR</sequence>
<evidence type="ECO:0000256" key="4">
    <source>
        <dbReference type="ARBA" id="ARBA00012142"/>
    </source>
</evidence>
<dbReference type="InterPro" id="IPR015806">
    <property type="entry name" value="Pyrv_Knase_insert_dom_sf"/>
</dbReference>
<dbReference type="InterPro" id="IPR018209">
    <property type="entry name" value="Pyrv_Knase_AS"/>
</dbReference>
<evidence type="ECO:0000256" key="3">
    <source>
        <dbReference type="ARBA" id="ARBA00008663"/>
    </source>
</evidence>
<dbReference type="InterPro" id="IPR015793">
    <property type="entry name" value="Pyrv_Knase_brl"/>
</dbReference>
<dbReference type="EMBL" id="JACIBX010000016">
    <property type="protein sequence ID" value="MBB3713521.1"/>
    <property type="molecule type" value="Genomic_DNA"/>
</dbReference>
<dbReference type="PRINTS" id="PR01050">
    <property type="entry name" value="PYRUVTKNASE"/>
</dbReference>
<keyword evidence="9" id="KW-0067">ATP-binding</keyword>
<keyword evidence="10 14" id="KW-0460">Magnesium</keyword>
<dbReference type="SUPFAM" id="SSF52935">
    <property type="entry name" value="PK C-terminal domain-like"/>
    <property type="match status" value="1"/>
</dbReference>
<dbReference type="RefSeq" id="WP_183475001.1">
    <property type="nucleotide sequence ID" value="NZ_JACIBX010000016.1"/>
</dbReference>
<comment type="cofactor">
    <cofactor evidence="1">
        <name>K(+)</name>
        <dbReference type="ChEBI" id="CHEBI:29103"/>
    </cofactor>
</comment>
<keyword evidence="11 14" id="KW-0324">Glycolysis</keyword>
<evidence type="ECO:0000256" key="13">
    <source>
        <dbReference type="NCBIfam" id="TIGR01064"/>
    </source>
</evidence>
<evidence type="ECO:0000256" key="12">
    <source>
        <dbReference type="ARBA" id="ARBA00023317"/>
    </source>
</evidence>
<keyword evidence="5 14" id="KW-0808">Transferase</keyword>
<evidence type="ECO:0000313" key="18">
    <source>
        <dbReference type="Proteomes" id="UP000576152"/>
    </source>
</evidence>
<dbReference type="SUPFAM" id="SSF51621">
    <property type="entry name" value="Phosphoenolpyruvate/pyruvate domain"/>
    <property type="match status" value="1"/>
</dbReference>
<keyword evidence="7" id="KW-0547">Nucleotide-binding</keyword>
<feature type="domain" description="Pyruvate kinase barrel" evidence="15">
    <location>
        <begin position="5"/>
        <end position="322"/>
    </location>
</feature>
<evidence type="ECO:0000259" key="16">
    <source>
        <dbReference type="Pfam" id="PF02887"/>
    </source>
</evidence>
<dbReference type="NCBIfam" id="NF004978">
    <property type="entry name" value="PRK06354.1"/>
    <property type="match status" value="1"/>
</dbReference>
<evidence type="ECO:0000256" key="5">
    <source>
        <dbReference type="ARBA" id="ARBA00022679"/>
    </source>
</evidence>
<dbReference type="InterPro" id="IPR001697">
    <property type="entry name" value="Pyr_Knase"/>
</dbReference>
<dbReference type="Gene3D" id="3.20.20.60">
    <property type="entry name" value="Phosphoenolpyruvate-binding domains"/>
    <property type="match status" value="1"/>
</dbReference>
<proteinExistence type="inferred from homology"/>
<keyword evidence="12 17" id="KW-0670">Pyruvate</keyword>
<reference evidence="17 18" key="1">
    <citation type="submission" date="2020-08" db="EMBL/GenBank/DDBJ databases">
        <title>Genomic Encyclopedia of Type Strains, Phase III (KMG-III): the genomes of soil and plant-associated and newly described type strains.</title>
        <authorList>
            <person name="Whitman W."/>
        </authorList>
    </citation>
    <scope>NUCLEOTIDE SEQUENCE [LARGE SCALE GENOMIC DNA]</scope>
    <source>
        <strain evidence="17 18">CECT 8572</strain>
    </source>
</reference>
<evidence type="ECO:0000256" key="8">
    <source>
        <dbReference type="ARBA" id="ARBA00022777"/>
    </source>
</evidence>
<dbReference type="EC" id="2.7.1.40" evidence="4 13"/>
<feature type="domain" description="Pyruvate kinase C-terminal" evidence="16">
    <location>
        <begin position="355"/>
        <end position="466"/>
    </location>
</feature>
<dbReference type="Pfam" id="PF00224">
    <property type="entry name" value="PK"/>
    <property type="match status" value="1"/>
</dbReference>
<dbReference type="Pfam" id="PF02887">
    <property type="entry name" value="PK_C"/>
    <property type="match status" value="1"/>
</dbReference>
<dbReference type="InterPro" id="IPR011037">
    <property type="entry name" value="Pyrv_Knase-like_insert_dom_sf"/>
</dbReference>
<evidence type="ECO:0000256" key="1">
    <source>
        <dbReference type="ARBA" id="ARBA00001958"/>
    </source>
</evidence>
<evidence type="ECO:0000256" key="10">
    <source>
        <dbReference type="ARBA" id="ARBA00022842"/>
    </source>
</evidence>
<dbReference type="InterPro" id="IPR015813">
    <property type="entry name" value="Pyrv/PenolPyrv_kinase-like_dom"/>
</dbReference>
<evidence type="ECO:0000256" key="9">
    <source>
        <dbReference type="ARBA" id="ARBA00022840"/>
    </source>
</evidence>
<dbReference type="PANTHER" id="PTHR11817">
    <property type="entry name" value="PYRUVATE KINASE"/>
    <property type="match status" value="1"/>
</dbReference>
<evidence type="ECO:0000313" key="17">
    <source>
        <dbReference type="EMBL" id="MBB3713521.1"/>
    </source>
</evidence>
<evidence type="ECO:0000256" key="14">
    <source>
        <dbReference type="RuleBase" id="RU000504"/>
    </source>
</evidence>
<dbReference type="GO" id="GO:0004743">
    <property type="term" value="F:pyruvate kinase activity"/>
    <property type="evidence" value="ECO:0007669"/>
    <property type="project" value="UniProtKB-EC"/>
</dbReference>
<comment type="similarity">
    <text evidence="3 14">Belongs to the pyruvate kinase family.</text>
</comment>
<accession>A0ABR6HSJ1</accession>
<comment type="pathway">
    <text evidence="2 14">Carbohydrate degradation; glycolysis; pyruvate from D-glyceraldehyde 3-phosphate: step 5/5.</text>
</comment>
<evidence type="ECO:0000256" key="6">
    <source>
        <dbReference type="ARBA" id="ARBA00022723"/>
    </source>
</evidence>
<dbReference type="InterPro" id="IPR015795">
    <property type="entry name" value="Pyrv_Knase_C"/>
</dbReference>
<comment type="caution">
    <text evidence="17">The sequence shown here is derived from an EMBL/GenBank/DDBJ whole genome shotgun (WGS) entry which is preliminary data.</text>
</comment>
<protein>
    <recommendedName>
        <fullName evidence="4 13">Pyruvate kinase</fullName>
        <ecNumber evidence="4 13">2.7.1.40</ecNumber>
    </recommendedName>
</protein>
<name>A0ABR6HSJ1_9RHOB</name>
<dbReference type="NCBIfam" id="TIGR01064">
    <property type="entry name" value="pyruv_kin"/>
    <property type="match status" value="1"/>
</dbReference>
<evidence type="ECO:0000259" key="15">
    <source>
        <dbReference type="Pfam" id="PF00224"/>
    </source>
</evidence>
<dbReference type="InterPro" id="IPR040442">
    <property type="entry name" value="Pyrv_kinase-like_dom_sf"/>
</dbReference>
<evidence type="ECO:0000256" key="2">
    <source>
        <dbReference type="ARBA" id="ARBA00004997"/>
    </source>
</evidence>
<comment type="catalytic activity">
    <reaction evidence="14">
        <text>pyruvate + ATP = phosphoenolpyruvate + ADP + H(+)</text>
        <dbReference type="Rhea" id="RHEA:18157"/>
        <dbReference type="ChEBI" id="CHEBI:15361"/>
        <dbReference type="ChEBI" id="CHEBI:15378"/>
        <dbReference type="ChEBI" id="CHEBI:30616"/>
        <dbReference type="ChEBI" id="CHEBI:58702"/>
        <dbReference type="ChEBI" id="CHEBI:456216"/>
        <dbReference type="EC" id="2.7.1.40"/>
    </reaction>
</comment>
<dbReference type="Gene3D" id="2.40.33.10">
    <property type="entry name" value="PK beta-barrel domain-like"/>
    <property type="match status" value="1"/>
</dbReference>
<keyword evidence="6" id="KW-0479">Metal-binding</keyword>
<gene>
    <name evidence="17" type="ORF">FHS00_003125</name>
</gene>
<dbReference type="PROSITE" id="PS00110">
    <property type="entry name" value="PYRUVATE_KINASE"/>
    <property type="match status" value="1"/>
</dbReference>
<dbReference type="Proteomes" id="UP000576152">
    <property type="component" value="Unassembled WGS sequence"/>
</dbReference>
<evidence type="ECO:0000256" key="7">
    <source>
        <dbReference type="ARBA" id="ARBA00022741"/>
    </source>
</evidence>
<dbReference type="NCBIfam" id="NF004491">
    <property type="entry name" value="PRK05826.1"/>
    <property type="match status" value="1"/>
</dbReference>